<sequence length="113" mass="12395">MSRKEGAVEYMTEQNHHDRPSTVRSFLTDHAGEAFSMMTPCGFVELTAAQAEALLDGQSAVAHPGVAGITMELSADELLEQTIHSANLKDGVWYLMTQFPEMEYSGPEMGVMQ</sequence>
<dbReference type="AlphaFoldDB" id="A0A8J6MAH5"/>
<proteinExistence type="predicted"/>
<feature type="region of interest" description="Disordered" evidence="1">
    <location>
        <begin position="1"/>
        <end position="21"/>
    </location>
</feature>
<dbReference type="Proteomes" id="UP000661435">
    <property type="component" value="Unassembled WGS sequence"/>
</dbReference>
<dbReference type="EMBL" id="JACOPP010000018">
    <property type="protein sequence ID" value="MBC5734480.1"/>
    <property type="molecule type" value="Genomic_DNA"/>
</dbReference>
<name>A0A8J6MAH5_9FIRM</name>
<dbReference type="RefSeq" id="WP_087293628.1">
    <property type="nucleotide sequence ID" value="NZ_JACOPP010000018.1"/>
</dbReference>
<protein>
    <submittedName>
        <fullName evidence="2">Uncharacterized protein</fullName>
    </submittedName>
</protein>
<evidence type="ECO:0000313" key="3">
    <source>
        <dbReference type="Proteomes" id="UP000661435"/>
    </source>
</evidence>
<accession>A0A8J6MAH5</accession>
<evidence type="ECO:0000256" key="1">
    <source>
        <dbReference type="SAM" id="MobiDB-lite"/>
    </source>
</evidence>
<keyword evidence="3" id="KW-1185">Reference proteome</keyword>
<reference evidence="2" key="1">
    <citation type="submission" date="2020-08" db="EMBL/GenBank/DDBJ databases">
        <title>Genome public.</title>
        <authorList>
            <person name="Liu C."/>
            <person name="Sun Q."/>
        </authorList>
    </citation>
    <scope>NUCLEOTIDE SEQUENCE</scope>
    <source>
        <strain evidence="2">NSJ-51</strain>
    </source>
</reference>
<evidence type="ECO:0000313" key="2">
    <source>
        <dbReference type="EMBL" id="MBC5734480.1"/>
    </source>
</evidence>
<comment type="caution">
    <text evidence="2">The sequence shown here is derived from an EMBL/GenBank/DDBJ whole genome shotgun (WGS) entry which is preliminary data.</text>
</comment>
<gene>
    <name evidence="2" type="ORF">H8S57_12200</name>
</gene>
<organism evidence="2 3">
    <name type="scientific">Lawsonibacter hominis</name>
    <dbReference type="NCBI Taxonomy" id="2763053"/>
    <lineage>
        <taxon>Bacteria</taxon>
        <taxon>Bacillati</taxon>
        <taxon>Bacillota</taxon>
        <taxon>Clostridia</taxon>
        <taxon>Eubacteriales</taxon>
        <taxon>Oscillospiraceae</taxon>
        <taxon>Lawsonibacter</taxon>
    </lineage>
</organism>